<proteinExistence type="predicted"/>
<dbReference type="PROSITE" id="PS51257">
    <property type="entry name" value="PROKAR_LIPOPROTEIN"/>
    <property type="match status" value="1"/>
</dbReference>
<evidence type="ECO:0000313" key="4">
    <source>
        <dbReference type="Proteomes" id="UP000822993"/>
    </source>
</evidence>
<dbReference type="GO" id="GO:0047464">
    <property type="term" value="F:heparosan-N-sulfate-glucuronate 5-epimerase activity"/>
    <property type="evidence" value="ECO:0007669"/>
    <property type="project" value="InterPro"/>
</dbReference>
<dbReference type="AlphaFoldDB" id="A0A9D5YYH1"/>
<evidence type="ECO:0000256" key="1">
    <source>
        <dbReference type="SAM" id="SignalP"/>
    </source>
</evidence>
<keyword evidence="1" id="KW-0732">Signal</keyword>
<sequence length="323" mass="35939">MLRRTSLLTAAVLVTLTGCTAETATEPSTERWHTSAYAAHEILPRTYSTLLDLDDPDQPVDDRGVRAVPWEGFAEPVYHPVAMAMYALRAVESYRQTDDPEYLRRAIANGEALLDGSDEIAGARWFPYPFDYALNGDQGMTLTAPWYSGMAQGQALSLVSRLWSVTGDTRWRDAATSIVATYRADGPGDGPWFAHVIAGDLWFEEYPDARGTVAPTQVVNGHVYSAWGLYDYLTFVDHDDQVLALWDGAVTTVRRQFSAFRLEDAISYYCIAQYCKDTSWRSEPYHRGVANQLDTLGLMTGDAAFLELADTLRRDYAASGATR</sequence>
<keyword evidence="4" id="KW-1185">Reference proteome</keyword>
<gene>
    <name evidence="3" type="ORF">H9623_04490</name>
</gene>
<dbReference type="GO" id="GO:0005975">
    <property type="term" value="P:carbohydrate metabolic process"/>
    <property type="evidence" value="ECO:0007669"/>
    <property type="project" value="InterPro"/>
</dbReference>
<dbReference type="RefSeq" id="WP_193718868.1">
    <property type="nucleotide sequence ID" value="NZ_JACSPN010000004.1"/>
</dbReference>
<feature type="domain" description="D-glucuronyl C5-epimerase C-terminal" evidence="2">
    <location>
        <begin position="128"/>
        <end position="310"/>
    </location>
</feature>
<evidence type="ECO:0000313" key="3">
    <source>
        <dbReference type="EMBL" id="MBE7699566.1"/>
    </source>
</evidence>
<protein>
    <recommendedName>
        <fullName evidence="2">D-glucuronyl C5-epimerase C-terminal domain-containing protein</fullName>
    </recommendedName>
</protein>
<dbReference type="EMBL" id="JACSPN010000004">
    <property type="protein sequence ID" value="MBE7699566.1"/>
    <property type="molecule type" value="Genomic_DNA"/>
</dbReference>
<dbReference type="PANTHER" id="PTHR13174">
    <property type="entry name" value="D-GLUCURONYL C5-EPIMERASE"/>
    <property type="match status" value="1"/>
</dbReference>
<evidence type="ECO:0000259" key="2">
    <source>
        <dbReference type="Pfam" id="PF06662"/>
    </source>
</evidence>
<feature type="chain" id="PRO_5039460388" description="D-glucuronyl C5-epimerase C-terminal domain-containing protein" evidence="1">
    <location>
        <begin position="22"/>
        <end position="323"/>
    </location>
</feature>
<feature type="signal peptide" evidence="1">
    <location>
        <begin position="1"/>
        <end position="21"/>
    </location>
</feature>
<reference evidence="3 4" key="1">
    <citation type="submission" date="2020-08" db="EMBL/GenBank/DDBJ databases">
        <title>A Genomic Blueprint of the Chicken Gut Microbiome.</title>
        <authorList>
            <person name="Gilroy R."/>
            <person name="Ravi A."/>
            <person name="Getino M."/>
            <person name="Pursley I."/>
            <person name="Horton D.L."/>
            <person name="Alikhan N.-F."/>
            <person name="Baker D."/>
            <person name="Gharbi K."/>
            <person name="Hall N."/>
            <person name="Watson M."/>
            <person name="Adriaenssens E.M."/>
            <person name="Foster-Nyarko E."/>
            <person name="Jarju S."/>
            <person name="Secka A."/>
            <person name="Antonio M."/>
            <person name="Oren A."/>
            <person name="Chaudhuri R."/>
            <person name="La Ragione R.M."/>
            <person name="Hildebrand F."/>
            <person name="Pallen M.J."/>
        </authorList>
    </citation>
    <scope>NUCLEOTIDE SEQUENCE [LARGE SCALE GENOMIC DNA]</scope>
    <source>
        <strain evidence="3 4">Sa1BUA8</strain>
    </source>
</reference>
<dbReference type="SUPFAM" id="SSF48208">
    <property type="entry name" value="Six-hairpin glycosidases"/>
    <property type="match status" value="1"/>
</dbReference>
<organism evidence="3 4">
    <name type="scientific">Oerskovia douganii</name>
    <dbReference type="NCBI Taxonomy" id="2762210"/>
    <lineage>
        <taxon>Bacteria</taxon>
        <taxon>Bacillati</taxon>
        <taxon>Actinomycetota</taxon>
        <taxon>Actinomycetes</taxon>
        <taxon>Micrococcales</taxon>
        <taxon>Cellulomonadaceae</taxon>
        <taxon>Oerskovia</taxon>
    </lineage>
</organism>
<dbReference type="GO" id="GO:0015012">
    <property type="term" value="P:heparan sulfate proteoglycan biosynthetic process"/>
    <property type="evidence" value="ECO:0007669"/>
    <property type="project" value="InterPro"/>
</dbReference>
<dbReference type="Proteomes" id="UP000822993">
    <property type="component" value="Unassembled WGS sequence"/>
</dbReference>
<dbReference type="InterPro" id="IPR008928">
    <property type="entry name" value="6-hairpin_glycosidase_sf"/>
</dbReference>
<name>A0A9D5YYH1_9CELL</name>
<accession>A0A9D5YYH1</accession>
<dbReference type="Pfam" id="PF06662">
    <property type="entry name" value="C5-epim_C"/>
    <property type="match status" value="1"/>
</dbReference>
<dbReference type="InterPro" id="IPR010598">
    <property type="entry name" value="C5-epim_C"/>
</dbReference>
<comment type="caution">
    <text evidence="3">The sequence shown here is derived from an EMBL/GenBank/DDBJ whole genome shotgun (WGS) entry which is preliminary data.</text>
</comment>
<dbReference type="PANTHER" id="PTHR13174:SF3">
    <property type="entry name" value="D-GLUCURONYL C5-EPIMERASE"/>
    <property type="match status" value="1"/>
</dbReference>
<dbReference type="InterPro" id="IPR039721">
    <property type="entry name" value="C5-epimerase"/>
</dbReference>